<accession>A0A6G1HSF3</accession>
<dbReference type="Proteomes" id="UP000799640">
    <property type="component" value="Unassembled WGS sequence"/>
</dbReference>
<protein>
    <submittedName>
        <fullName evidence="2">Uncharacterized protein</fullName>
    </submittedName>
</protein>
<keyword evidence="3" id="KW-1185">Reference proteome</keyword>
<dbReference type="AlphaFoldDB" id="A0A6G1HSF3"/>
<proteinExistence type="predicted"/>
<organism evidence="2 3">
    <name type="scientific">Trichodelitschia bisporula</name>
    <dbReference type="NCBI Taxonomy" id="703511"/>
    <lineage>
        <taxon>Eukaryota</taxon>
        <taxon>Fungi</taxon>
        <taxon>Dikarya</taxon>
        <taxon>Ascomycota</taxon>
        <taxon>Pezizomycotina</taxon>
        <taxon>Dothideomycetes</taxon>
        <taxon>Dothideomycetes incertae sedis</taxon>
        <taxon>Phaeotrichales</taxon>
        <taxon>Phaeotrichaceae</taxon>
        <taxon>Trichodelitschia</taxon>
    </lineage>
</organism>
<dbReference type="EMBL" id="ML996698">
    <property type="protein sequence ID" value="KAF2398988.1"/>
    <property type="molecule type" value="Genomic_DNA"/>
</dbReference>
<evidence type="ECO:0000256" key="1">
    <source>
        <dbReference type="SAM" id="MobiDB-lite"/>
    </source>
</evidence>
<gene>
    <name evidence="2" type="ORF">EJ06DRAFT_557519</name>
</gene>
<name>A0A6G1HSF3_9PEZI</name>
<reference evidence="2" key="1">
    <citation type="journal article" date="2020" name="Stud. Mycol.">
        <title>101 Dothideomycetes genomes: a test case for predicting lifestyles and emergence of pathogens.</title>
        <authorList>
            <person name="Haridas S."/>
            <person name="Albert R."/>
            <person name="Binder M."/>
            <person name="Bloem J."/>
            <person name="Labutti K."/>
            <person name="Salamov A."/>
            <person name="Andreopoulos B."/>
            <person name="Baker S."/>
            <person name="Barry K."/>
            <person name="Bills G."/>
            <person name="Bluhm B."/>
            <person name="Cannon C."/>
            <person name="Castanera R."/>
            <person name="Culley D."/>
            <person name="Daum C."/>
            <person name="Ezra D."/>
            <person name="Gonzalez J."/>
            <person name="Henrissat B."/>
            <person name="Kuo A."/>
            <person name="Liang C."/>
            <person name="Lipzen A."/>
            <person name="Lutzoni F."/>
            <person name="Magnuson J."/>
            <person name="Mondo S."/>
            <person name="Nolan M."/>
            <person name="Ohm R."/>
            <person name="Pangilinan J."/>
            <person name="Park H.-J."/>
            <person name="Ramirez L."/>
            <person name="Alfaro M."/>
            <person name="Sun H."/>
            <person name="Tritt A."/>
            <person name="Yoshinaga Y."/>
            <person name="Zwiers L.-H."/>
            <person name="Turgeon B."/>
            <person name="Goodwin S."/>
            <person name="Spatafora J."/>
            <person name="Crous P."/>
            <person name="Grigoriev I."/>
        </authorList>
    </citation>
    <scope>NUCLEOTIDE SEQUENCE</scope>
    <source>
        <strain evidence="2">CBS 262.69</strain>
    </source>
</reference>
<feature type="region of interest" description="Disordered" evidence="1">
    <location>
        <begin position="213"/>
        <end position="233"/>
    </location>
</feature>
<evidence type="ECO:0000313" key="2">
    <source>
        <dbReference type="EMBL" id="KAF2398988.1"/>
    </source>
</evidence>
<sequence>MPGHSFDPLPVSEGEEKIVRELHTLWGWDQEPFLSVARNGQRLVDYWMDEELKNVVRIPSADHDMSMKCREALFSAFMVLTGADPVEWLENLRLDKDDEHDFEGWMRQRRHQVGHNLEMAAFNEPCVEPESTPEYLEGILRSFLVITGPDADPEPMLQKYREGKLDFRDVVDERVREVLPEGDNMDDWMRCMIPEEDGETDWMSEGERKVFEKREGGEGGAGGEAEGVEGECA</sequence>
<evidence type="ECO:0000313" key="3">
    <source>
        <dbReference type="Proteomes" id="UP000799640"/>
    </source>
</evidence>